<dbReference type="Proteomes" id="UP000270343">
    <property type="component" value="Unassembled WGS sequence"/>
</dbReference>
<dbReference type="EMBL" id="RBAM01000006">
    <property type="protein sequence ID" value="RKN71567.1"/>
    <property type="molecule type" value="Genomic_DNA"/>
</dbReference>
<keyword evidence="2" id="KW-0812">Transmembrane</keyword>
<feature type="transmembrane region" description="Helical" evidence="2">
    <location>
        <begin position="91"/>
        <end position="116"/>
    </location>
</feature>
<sequence length="367" mass="38642">MTHVTGPDGQPQAPRLPHRARLLVMAAYVLLTAAVAMDLAESPEWTVSPVLATAPVLASIGTRRPRVPLFVGLAALVLVAPLALADNEVPLLVHLTSAFTVLAITCVSTANVVLIATRERELLESRSVAEAAQHTLLRPPPERLDGLRVAVRYLAAAAEARVGGDLYETLVTPFGVRLLMGDVRGKGLAAIDTAAAVLGTFREAAQVEPSLAVVAGRLDAAMGRRRPGEEFVTAALVEVSGPGRAELVNCGHLPPLRCRPGRAGGMAVDEVPTPEPQPPLAILSLAGGTYRGRPFAFERGDLLLLYTDGVTEARDAAGRFYPLADRLATMPDVSPAALLDRIVADLLTHAGGELSDDAALLAVRREH</sequence>
<dbReference type="PANTHER" id="PTHR43156">
    <property type="entry name" value="STAGE II SPORULATION PROTEIN E-RELATED"/>
    <property type="match status" value="1"/>
</dbReference>
<dbReference type="PANTHER" id="PTHR43156:SF2">
    <property type="entry name" value="STAGE II SPORULATION PROTEIN E"/>
    <property type="match status" value="1"/>
</dbReference>
<dbReference type="GO" id="GO:0016791">
    <property type="term" value="F:phosphatase activity"/>
    <property type="evidence" value="ECO:0007669"/>
    <property type="project" value="TreeGrafter"/>
</dbReference>
<accession>A0A3B0BHR8</accession>
<evidence type="ECO:0000256" key="1">
    <source>
        <dbReference type="ARBA" id="ARBA00022801"/>
    </source>
</evidence>
<dbReference type="Pfam" id="PF07228">
    <property type="entry name" value="SpoIIE"/>
    <property type="match status" value="1"/>
</dbReference>
<feature type="transmembrane region" description="Helical" evidence="2">
    <location>
        <begin position="20"/>
        <end position="37"/>
    </location>
</feature>
<feature type="transmembrane region" description="Helical" evidence="2">
    <location>
        <begin position="43"/>
        <end position="60"/>
    </location>
</feature>
<dbReference type="OrthoDB" id="4935951at2"/>
<dbReference type="SUPFAM" id="SSF81606">
    <property type="entry name" value="PP2C-like"/>
    <property type="match status" value="1"/>
</dbReference>
<keyword evidence="5" id="KW-1185">Reference proteome</keyword>
<dbReference type="InterPro" id="IPR052016">
    <property type="entry name" value="Bact_Sigma-Reg"/>
</dbReference>
<feature type="domain" description="PPM-type phosphatase" evidence="3">
    <location>
        <begin position="147"/>
        <end position="365"/>
    </location>
</feature>
<feature type="transmembrane region" description="Helical" evidence="2">
    <location>
        <begin position="67"/>
        <end position="85"/>
    </location>
</feature>
<name>A0A3B0BHR8_9ACTN</name>
<reference evidence="4 5" key="1">
    <citation type="journal article" date="2015" name="Antonie Van Leeuwenhoek">
        <title>Streptomyces klenkii sp. nov., isolated from deep marine sediment.</title>
        <authorList>
            <person name="Veyisoglu A."/>
            <person name="Sahin N."/>
        </authorList>
    </citation>
    <scope>NUCLEOTIDE SEQUENCE [LARGE SCALE GENOMIC DNA]</scope>
    <source>
        <strain evidence="4 5">KCTC 29202</strain>
    </source>
</reference>
<protein>
    <submittedName>
        <fullName evidence="4">Serine/threonine-protein phosphatase</fullName>
    </submittedName>
</protein>
<dbReference type="RefSeq" id="WP_120756179.1">
    <property type="nucleotide sequence ID" value="NZ_JBFADQ010000035.1"/>
</dbReference>
<dbReference type="AlphaFoldDB" id="A0A3B0BHR8"/>
<comment type="caution">
    <text evidence="4">The sequence shown here is derived from an EMBL/GenBank/DDBJ whole genome shotgun (WGS) entry which is preliminary data.</text>
</comment>
<evidence type="ECO:0000313" key="4">
    <source>
        <dbReference type="EMBL" id="RKN71567.1"/>
    </source>
</evidence>
<evidence type="ECO:0000259" key="3">
    <source>
        <dbReference type="SMART" id="SM00331"/>
    </source>
</evidence>
<gene>
    <name evidence="4" type="ORF">D7231_16280</name>
</gene>
<keyword evidence="2" id="KW-1133">Transmembrane helix</keyword>
<dbReference type="FunFam" id="3.60.40.10:FF:000058">
    <property type="entry name" value="Stage II sporulation protein E"/>
    <property type="match status" value="1"/>
</dbReference>
<proteinExistence type="predicted"/>
<organism evidence="4 5">
    <name type="scientific">Streptomyces klenkii</name>
    <dbReference type="NCBI Taxonomy" id="1420899"/>
    <lineage>
        <taxon>Bacteria</taxon>
        <taxon>Bacillati</taxon>
        <taxon>Actinomycetota</taxon>
        <taxon>Actinomycetes</taxon>
        <taxon>Kitasatosporales</taxon>
        <taxon>Streptomycetaceae</taxon>
        <taxon>Streptomyces</taxon>
    </lineage>
</organism>
<dbReference type="InterPro" id="IPR036457">
    <property type="entry name" value="PPM-type-like_dom_sf"/>
</dbReference>
<dbReference type="InterPro" id="IPR001932">
    <property type="entry name" value="PPM-type_phosphatase-like_dom"/>
</dbReference>
<keyword evidence="2" id="KW-0472">Membrane</keyword>
<dbReference type="SMART" id="SM00331">
    <property type="entry name" value="PP2C_SIG"/>
    <property type="match status" value="1"/>
</dbReference>
<dbReference type="Gene3D" id="3.60.40.10">
    <property type="entry name" value="PPM-type phosphatase domain"/>
    <property type="match status" value="1"/>
</dbReference>
<keyword evidence="1" id="KW-0378">Hydrolase</keyword>
<evidence type="ECO:0000313" key="5">
    <source>
        <dbReference type="Proteomes" id="UP000270343"/>
    </source>
</evidence>
<evidence type="ECO:0000256" key="2">
    <source>
        <dbReference type="SAM" id="Phobius"/>
    </source>
</evidence>